<name>A0ABC8QSQ0_9AQUA</name>
<feature type="region of interest" description="Disordered" evidence="1">
    <location>
        <begin position="70"/>
        <end position="103"/>
    </location>
</feature>
<gene>
    <name evidence="3" type="ORF">ILEXP_LOCUS2729</name>
</gene>
<reference evidence="3 4" key="1">
    <citation type="submission" date="2024-02" db="EMBL/GenBank/DDBJ databases">
        <authorList>
            <person name="Vignale AGUSTIN F."/>
            <person name="Sosa J E."/>
            <person name="Modenutti C."/>
        </authorList>
    </citation>
    <scope>NUCLEOTIDE SEQUENCE [LARGE SCALE GENOMIC DNA]</scope>
</reference>
<accession>A0ABC8QSQ0</accession>
<feature type="region of interest" description="Disordered" evidence="1">
    <location>
        <begin position="209"/>
        <end position="228"/>
    </location>
</feature>
<dbReference type="Gene3D" id="1.10.8.850">
    <property type="entry name" value="Histone-lysine N methyltransferase , C-terminal domain-like"/>
    <property type="match status" value="1"/>
</dbReference>
<dbReference type="EMBL" id="CAUOFW020000725">
    <property type="protein sequence ID" value="CAK9135769.1"/>
    <property type="molecule type" value="Genomic_DNA"/>
</dbReference>
<evidence type="ECO:0000256" key="1">
    <source>
        <dbReference type="SAM" id="MobiDB-lite"/>
    </source>
</evidence>
<sequence>MAPRRRHRKPRLSRMDAAIDAMAPLGFPQELVIKRVKDLLKVYGGDEGWPFIEADAYKVLLDAIFEEEEGNDEDKCREDGSLFKDDSLHDERTGDQATSVTAGPSGAVVEPIFSEVVNTASQSNNTESGDYIPLAEEHGKVWKEIGCTDPSCSLKKTVDSVGNTNGNTGGGIHLVNAPDISCLDRSCSQKETVDLVGSTNENSRVGKHLENAPVYSPPPLIPSLPSKSLPNRRHRPCYGWIEDDDNDDDFIELTPAPRLAPATLLGIVGNSNRGTEQQVKRKTRWDQRPEDL</sequence>
<dbReference type="InterPro" id="IPR018848">
    <property type="entry name" value="WIYLD_domain"/>
</dbReference>
<feature type="region of interest" description="Disordered" evidence="1">
    <location>
        <begin position="267"/>
        <end position="292"/>
    </location>
</feature>
<dbReference type="PANTHER" id="PTHR34271">
    <property type="entry name" value="NUCLEOLAR HISTONE METHYLTRANSFERASE-RELATED PROTEIN"/>
    <property type="match status" value="1"/>
</dbReference>
<dbReference type="Proteomes" id="UP001642360">
    <property type="component" value="Unassembled WGS sequence"/>
</dbReference>
<feature type="compositionally biased region" description="Basic and acidic residues" evidence="1">
    <location>
        <begin position="73"/>
        <end position="94"/>
    </location>
</feature>
<evidence type="ECO:0000313" key="4">
    <source>
        <dbReference type="Proteomes" id="UP001642360"/>
    </source>
</evidence>
<keyword evidence="4" id="KW-1185">Reference proteome</keyword>
<organism evidence="3 4">
    <name type="scientific">Ilex paraguariensis</name>
    <name type="common">yerba mate</name>
    <dbReference type="NCBI Taxonomy" id="185542"/>
    <lineage>
        <taxon>Eukaryota</taxon>
        <taxon>Viridiplantae</taxon>
        <taxon>Streptophyta</taxon>
        <taxon>Embryophyta</taxon>
        <taxon>Tracheophyta</taxon>
        <taxon>Spermatophyta</taxon>
        <taxon>Magnoliopsida</taxon>
        <taxon>eudicotyledons</taxon>
        <taxon>Gunneridae</taxon>
        <taxon>Pentapetalae</taxon>
        <taxon>asterids</taxon>
        <taxon>campanulids</taxon>
        <taxon>Aquifoliales</taxon>
        <taxon>Aquifoliaceae</taxon>
        <taxon>Ilex</taxon>
    </lineage>
</organism>
<dbReference type="Pfam" id="PF10440">
    <property type="entry name" value="WIYLD"/>
    <property type="match status" value="1"/>
</dbReference>
<dbReference type="AlphaFoldDB" id="A0ABC8QSQ0"/>
<dbReference type="PANTHER" id="PTHR34271:SF1">
    <property type="entry name" value="NUCLEOLAR HISTONE METHYLTRANSFERASE-RELATED PROTEIN"/>
    <property type="match status" value="1"/>
</dbReference>
<dbReference type="InterPro" id="IPR043017">
    <property type="entry name" value="WIYLD_dom_sf"/>
</dbReference>
<feature type="domain" description="WIYLD" evidence="2">
    <location>
        <begin position="11"/>
        <end position="69"/>
    </location>
</feature>
<evidence type="ECO:0000313" key="3">
    <source>
        <dbReference type="EMBL" id="CAK9135769.1"/>
    </source>
</evidence>
<proteinExistence type="predicted"/>
<evidence type="ECO:0000259" key="2">
    <source>
        <dbReference type="Pfam" id="PF10440"/>
    </source>
</evidence>
<comment type="caution">
    <text evidence="3">The sequence shown here is derived from an EMBL/GenBank/DDBJ whole genome shotgun (WGS) entry which is preliminary data.</text>
</comment>
<protein>
    <recommendedName>
        <fullName evidence="2">WIYLD domain-containing protein</fullName>
    </recommendedName>
</protein>